<evidence type="ECO:0000313" key="3">
    <source>
        <dbReference type="RefSeq" id="XP_019613648.1"/>
    </source>
</evidence>
<protein>
    <submittedName>
        <fullName evidence="3">Uncharacterized protein LOC109461702 isoform X1</fullName>
    </submittedName>
</protein>
<dbReference type="InterPro" id="IPR009003">
    <property type="entry name" value="Peptidase_S1_PA"/>
</dbReference>
<gene>
    <name evidence="3" type="primary">LOC109461702</name>
</gene>
<dbReference type="RefSeq" id="XP_019613648.1">
    <property type="nucleotide sequence ID" value="XM_019758089.1"/>
</dbReference>
<evidence type="ECO:0000256" key="1">
    <source>
        <dbReference type="SAM" id="MobiDB-lite"/>
    </source>
</evidence>
<dbReference type="SUPFAM" id="SSF50494">
    <property type="entry name" value="Trypsin-like serine proteases"/>
    <property type="match status" value="1"/>
</dbReference>
<keyword evidence="2" id="KW-1185">Reference proteome</keyword>
<feature type="compositionally biased region" description="Basic and acidic residues" evidence="1">
    <location>
        <begin position="239"/>
        <end position="254"/>
    </location>
</feature>
<sequence>MCLYTDGNNLNEWTECYTTTERKCTVQVQHNGTCRFCVSTLNTDKNVRSLPQEMEDPEIRIHTKQGSPKPELSKRANAHNRLPGSKTKGQEKGSIIFVMSCQDISGLRDLWMNYKLGNMEPFFKELLSLEASVVTGNGELDIEINEEDFYACRQHLLLTHAHAKGFRVVKTGNARFKACTPMGLSEDYPVYCKPLKYNTTCSQLDYLDPAVFTSQGASKVSTKKNLNRTVEWLSRTRQRSPETRARSPDTRSPETSKVSEPAVTLFGAVIGDDEELRDCQSQHEDHLKADAALLVHCWAVPDSAEQRFASSLKVKRVQIRVVTFEVRFDSTKPDGFTKIMAPGSQPILEALQDDSRLQYRKFNLVKVFLDPEDDSKIKGEPNLGSPCSSIAGGKFKARFNKQLSAGQILSDYNDDELKSGKRCKFYVDVSEQRSKSKWITKMDPIKLHFPVLLIDCLPDDTLLSALLRDGRINVSNVRSCMLIYKTKCGDNNIAQLTDDVHFHHDNTFVCTVIDEPQVGEDVWEEAVHNKVQIDHTVVSSLTNERRIGCPRTESPGQKERINNSGSTPEVGNPCSWANNIEEIIPKQMNTDLQSKKSKRKEMMRRNKLDKFTDPFVHNVNQWSNGMSIQMMQSLLSYSNSVGVLFKDDHMCGTCFRVGPKFILTNHHVMDIAGLSSGNCSGAFVHFNYLGNLPDPNDSIRYNVKEVIHSQDELDYSFLELEIPENKFQRVQEKLPGLEYLIGPIREGSTVTIIGHQLGGPKNIDVGCPLVNPAYYSEFNPNSTGGADFSALADPRRATYKTCLGAGSSGSPVFDEIGNLIAVHTRGCLLYKGSPSIVGQGITMTAIADDIKKHNPELFTYFPKG</sequence>
<organism evidence="2 3">
    <name type="scientific">Branchiostoma belcheri</name>
    <name type="common">Amphioxus</name>
    <dbReference type="NCBI Taxonomy" id="7741"/>
    <lineage>
        <taxon>Eukaryota</taxon>
        <taxon>Metazoa</taxon>
        <taxon>Chordata</taxon>
        <taxon>Cephalochordata</taxon>
        <taxon>Leptocardii</taxon>
        <taxon>Amphioxiformes</taxon>
        <taxon>Branchiostomatidae</taxon>
        <taxon>Branchiostoma</taxon>
    </lineage>
</organism>
<dbReference type="GeneID" id="109461702"/>
<proteinExistence type="predicted"/>
<dbReference type="Proteomes" id="UP000515135">
    <property type="component" value="Unplaced"/>
</dbReference>
<dbReference type="KEGG" id="bbel:109461702"/>
<dbReference type="OrthoDB" id="10025068at2759"/>
<dbReference type="PANTHER" id="PTHR14389">
    <property type="entry name" value="SI:CH1073-475A24.1"/>
    <property type="match status" value="1"/>
</dbReference>
<feature type="region of interest" description="Disordered" evidence="1">
    <location>
        <begin position="231"/>
        <end position="258"/>
    </location>
</feature>
<dbReference type="Pfam" id="PF13365">
    <property type="entry name" value="Trypsin_2"/>
    <property type="match status" value="1"/>
</dbReference>
<name>A0A6P4XNL7_BRABE</name>
<accession>A0A6P4XNL7</accession>
<evidence type="ECO:0000313" key="2">
    <source>
        <dbReference type="Proteomes" id="UP000515135"/>
    </source>
</evidence>
<feature type="region of interest" description="Disordered" evidence="1">
    <location>
        <begin position="58"/>
        <end position="89"/>
    </location>
</feature>
<reference evidence="3" key="1">
    <citation type="submission" date="2025-08" db="UniProtKB">
        <authorList>
            <consortium name="RefSeq"/>
        </authorList>
    </citation>
    <scope>IDENTIFICATION</scope>
    <source>
        <tissue evidence="3">Gonad</tissue>
    </source>
</reference>
<dbReference type="InterPro" id="IPR043504">
    <property type="entry name" value="Peptidase_S1_PA_chymotrypsin"/>
</dbReference>
<dbReference type="PANTHER" id="PTHR14389:SF3">
    <property type="entry name" value="PROTEIN FAM111A-LIKE"/>
    <property type="match status" value="1"/>
</dbReference>
<feature type="region of interest" description="Disordered" evidence="1">
    <location>
        <begin position="550"/>
        <end position="572"/>
    </location>
</feature>
<dbReference type="AlphaFoldDB" id="A0A6P4XNL7"/>
<dbReference type="Gene3D" id="2.40.10.10">
    <property type="entry name" value="Trypsin-like serine proteases"/>
    <property type="match status" value="2"/>
</dbReference>